<dbReference type="AlphaFoldDB" id="A0A8J5U248"/>
<name>A0A8J5U248_FUSOX</name>
<accession>A0A8J5U248</accession>
<organism evidence="1 2">
    <name type="scientific">Fusarium oxysporum f. sp. raphani</name>
    <dbReference type="NCBI Taxonomy" id="96318"/>
    <lineage>
        <taxon>Eukaryota</taxon>
        <taxon>Fungi</taxon>
        <taxon>Dikarya</taxon>
        <taxon>Ascomycota</taxon>
        <taxon>Pezizomycotina</taxon>
        <taxon>Sordariomycetes</taxon>
        <taxon>Hypocreomycetidae</taxon>
        <taxon>Hypocreales</taxon>
        <taxon>Nectriaceae</taxon>
        <taxon>Fusarium</taxon>
        <taxon>Fusarium oxysporum species complex</taxon>
    </lineage>
</organism>
<gene>
    <name evidence="1" type="primary">brlA-5</name>
    <name evidence="1" type="ORF">Forpi1262_v015277</name>
</gene>
<protein>
    <submittedName>
        <fullName evidence="1">C2H2 type master regulator of conidiophore development brlA</fullName>
    </submittedName>
</protein>
<evidence type="ECO:0000313" key="1">
    <source>
        <dbReference type="EMBL" id="KAG7423394.1"/>
    </source>
</evidence>
<dbReference type="EMBL" id="JAELUR010000015">
    <property type="protein sequence ID" value="KAG7423394.1"/>
    <property type="molecule type" value="Genomic_DNA"/>
</dbReference>
<proteinExistence type="predicted"/>
<reference evidence="1" key="1">
    <citation type="submission" date="2021-04" db="EMBL/GenBank/DDBJ databases">
        <title>First draft genome resource for Brassicaceae pathogens Fusarium oxysporum f. sp. raphani and Fusarium oxysporum f. sp. rapae.</title>
        <authorList>
            <person name="Asai S."/>
        </authorList>
    </citation>
    <scope>NUCLEOTIDE SEQUENCE</scope>
    <source>
        <strain evidence="1">Tf1262</strain>
    </source>
</reference>
<dbReference type="Proteomes" id="UP000693942">
    <property type="component" value="Unassembled WGS sequence"/>
</dbReference>
<sequence length="183" mass="20458">MQFEWDYRLDMDDGFSLCSQLMSYPSTTTIFSSASLAYDLFMPTPRRSTPHEFGNMHFGQWASPCSIEDMSFRDTLPNTPMKREQLGFEYKYMMDMNMTPHGPMGSLTPSNSLGMYGYSPDGSIGAASFMMTPTHSLSGSEAAETGSSWSCADDRPISFFPNKQLFSGFDSFDLGRHSQSPPD</sequence>
<comment type="caution">
    <text evidence="1">The sequence shown here is derived from an EMBL/GenBank/DDBJ whole genome shotgun (WGS) entry which is preliminary data.</text>
</comment>
<evidence type="ECO:0000313" key="2">
    <source>
        <dbReference type="Proteomes" id="UP000693942"/>
    </source>
</evidence>